<gene>
    <name evidence="1" type="ORF">JZM60_12190</name>
</gene>
<proteinExistence type="predicted"/>
<reference evidence="1 2" key="1">
    <citation type="submission" date="2021-03" db="EMBL/GenBank/DDBJ databases">
        <title>Geobacter metallireducens gen. nov. sp. nov., a microorganism capable of coupling the complete oxidation of organic compounds to the reduction of iron and other metals.</title>
        <authorList>
            <person name="Li Y."/>
        </authorList>
    </citation>
    <scope>NUCLEOTIDE SEQUENCE [LARGE SCALE GENOMIC DNA]</scope>
    <source>
        <strain evidence="1 2">Jerry-YX</strain>
    </source>
</reference>
<sequence length="84" mass="8750">MTVSRMCGVVPQPVMEQVVSAAPANGTNLREALINWRNAWQDACDGVVSAPAGKGFEDHRACYDLAAALAESLIAEGSGSDDEG</sequence>
<dbReference type="EMBL" id="CP071382">
    <property type="protein sequence ID" value="QSV44906.1"/>
    <property type="molecule type" value="Genomic_DNA"/>
</dbReference>
<keyword evidence="2" id="KW-1185">Reference proteome</keyword>
<organism evidence="1 2">
    <name type="scientific">Geobacter benzoatilyticus</name>
    <dbReference type="NCBI Taxonomy" id="2815309"/>
    <lineage>
        <taxon>Bacteria</taxon>
        <taxon>Pseudomonadati</taxon>
        <taxon>Thermodesulfobacteriota</taxon>
        <taxon>Desulfuromonadia</taxon>
        <taxon>Geobacterales</taxon>
        <taxon>Geobacteraceae</taxon>
        <taxon>Geobacter</taxon>
    </lineage>
</organism>
<name>A0ABX7Q0I2_9BACT</name>
<dbReference type="RefSeq" id="WP_207162720.1">
    <property type="nucleotide sequence ID" value="NZ_CP071382.1"/>
</dbReference>
<evidence type="ECO:0000313" key="1">
    <source>
        <dbReference type="EMBL" id="QSV44906.1"/>
    </source>
</evidence>
<protein>
    <submittedName>
        <fullName evidence="1">Uncharacterized protein</fullName>
    </submittedName>
</protein>
<evidence type="ECO:0000313" key="2">
    <source>
        <dbReference type="Proteomes" id="UP000663651"/>
    </source>
</evidence>
<accession>A0ABX7Q0I2</accession>
<dbReference type="Proteomes" id="UP000663651">
    <property type="component" value="Chromosome"/>
</dbReference>